<organism evidence="2 3">
    <name type="scientific">Knipowitschia caucasica</name>
    <name type="common">Caucasian dwarf goby</name>
    <name type="synonym">Pomatoschistus caucasicus</name>
    <dbReference type="NCBI Taxonomy" id="637954"/>
    <lineage>
        <taxon>Eukaryota</taxon>
        <taxon>Metazoa</taxon>
        <taxon>Chordata</taxon>
        <taxon>Craniata</taxon>
        <taxon>Vertebrata</taxon>
        <taxon>Euteleostomi</taxon>
        <taxon>Actinopterygii</taxon>
        <taxon>Neopterygii</taxon>
        <taxon>Teleostei</taxon>
        <taxon>Neoteleostei</taxon>
        <taxon>Acanthomorphata</taxon>
        <taxon>Gobiaria</taxon>
        <taxon>Gobiiformes</taxon>
        <taxon>Gobioidei</taxon>
        <taxon>Gobiidae</taxon>
        <taxon>Gobiinae</taxon>
        <taxon>Knipowitschia</taxon>
    </lineage>
</organism>
<keyword evidence="3" id="KW-1185">Reference proteome</keyword>
<evidence type="ECO:0000313" key="2">
    <source>
        <dbReference type="EMBL" id="CAL1598910.1"/>
    </source>
</evidence>
<dbReference type="EMBL" id="OZ035844">
    <property type="protein sequence ID" value="CAL1598910.1"/>
    <property type="molecule type" value="Genomic_DNA"/>
</dbReference>
<sequence length="143" mass="15331">MKVSEDRVSSPKDNSATTRPDPATDGQSTSPEEPNNKKETQPVKHVKSNGRLKLVRGLAVCEDPAAAPQNLQVSANQHQPISINQSASANQHQPISINQSASANLHQPICISQSASANLHQPICINQSASANQHQPIRVELSH</sequence>
<feature type="region of interest" description="Disordered" evidence="1">
    <location>
        <begin position="1"/>
        <end position="50"/>
    </location>
</feature>
<feature type="compositionally biased region" description="Basic and acidic residues" evidence="1">
    <location>
        <begin position="1"/>
        <end position="10"/>
    </location>
</feature>
<evidence type="ECO:0000256" key="1">
    <source>
        <dbReference type="SAM" id="MobiDB-lite"/>
    </source>
</evidence>
<reference evidence="2 3" key="1">
    <citation type="submission" date="2024-04" db="EMBL/GenBank/DDBJ databases">
        <authorList>
            <person name="Waldvogel A.-M."/>
            <person name="Schoenle A."/>
        </authorList>
    </citation>
    <scope>NUCLEOTIDE SEQUENCE [LARGE SCALE GENOMIC DNA]</scope>
</reference>
<name>A0AAV2L953_KNICA</name>
<feature type="region of interest" description="Disordered" evidence="1">
    <location>
        <begin position="71"/>
        <end position="92"/>
    </location>
</feature>
<dbReference type="Proteomes" id="UP001497482">
    <property type="component" value="Chromosome 22"/>
</dbReference>
<evidence type="ECO:0000313" key="3">
    <source>
        <dbReference type="Proteomes" id="UP001497482"/>
    </source>
</evidence>
<proteinExistence type="predicted"/>
<protein>
    <submittedName>
        <fullName evidence="2">Uncharacterized protein</fullName>
    </submittedName>
</protein>
<gene>
    <name evidence="2" type="ORF">KC01_LOCUS27266</name>
</gene>
<dbReference type="AlphaFoldDB" id="A0AAV2L953"/>
<accession>A0AAV2L953</accession>